<keyword evidence="10" id="KW-0511">Multifunctional enzyme</keyword>
<dbReference type="EC" id="2.1.1.107" evidence="2"/>
<sequence>MTAALPRPGEVFLVGAGPGDPDLLTLRAARIMQSVDVVLYDRLVAPEILALVSPDAERIPVGKSAGHHSLSQSAICARLVELASAGQRVLRLKGGDPFIFGRGGEEAAELAAAGVPFQVVPGITAAQGCAAYAGIPLTHRDLAHSCRFLTGHPATDADETDWADLARPGQTLVFYMALGPLADVCARLRQHGLPSSHPAAVVEQGTTRAQRVITGSLETLPRQVAAAAVQSPALLIIGETVRLQSELNWFRPGVNAGAPVFRDLPATTDAGAGVRPLRKAGGTA</sequence>
<accession>Q0A976</accession>
<dbReference type="GO" id="GO:0009236">
    <property type="term" value="P:cobalamin biosynthetic process"/>
    <property type="evidence" value="ECO:0007669"/>
    <property type="project" value="UniProtKB-KW"/>
</dbReference>
<dbReference type="InterPro" id="IPR050161">
    <property type="entry name" value="Siro_Cobalamin_biosynth"/>
</dbReference>
<dbReference type="PANTHER" id="PTHR45790:SF1">
    <property type="entry name" value="SIROHEME SYNTHASE"/>
    <property type="match status" value="1"/>
</dbReference>
<dbReference type="GO" id="GO:0016829">
    <property type="term" value="F:lyase activity"/>
    <property type="evidence" value="ECO:0007669"/>
    <property type="project" value="UniProtKB-KW"/>
</dbReference>
<feature type="domain" description="Tetrapyrrole methylase" evidence="14">
    <location>
        <begin position="11"/>
        <end position="220"/>
    </location>
</feature>
<dbReference type="GO" id="GO:0019354">
    <property type="term" value="P:siroheme biosynthetic process"/>
    <property type="evidence" value="ECO:0007669"/>
    <property type="project" value="UniProtKB-UniPathway"/>
</dbReference>
<dbReference type="PROSITE" id="PS00840">
    <property type="entry name" value="SUMT_2"/>
    <property type="match status" value="1"/>
</dbReference>
<evidence type="ECO:0000256" key="7">
    <source>
        <dbReference type="ARBA" id="ARBA00023002"/>
    </source>
</evidence>
<keyword evidence="3" id="KW-0169">Cobalamin biosynthesis</keyword>
<dbReference type="GO" id="GO:0032259">
    <property type="term" value="P:methylation"/>
    <property type="evidence" value="ECO:0007669"/>
    <property type="project" value="UniProtKB-KW"/>
</dbReference>
<reference evidence="16" key="1">
    <citation type="submission" date="2006-08" db="EMBL/GenBank/DDBJ databases">
        <title>Complete sequence of Alkalilimnicola ehrilichei MLHE-1.</title>
        <authorList>
            <person name="Copeland A."/>
            <person name="Lucas S."/>
            <person name="Lapidus A."/>
            <person name="Barry K."/>
            <person name="Detter J.C."/>
            <person name="Glavina del Rio T."/>
            <person name="Hammon N."/>
            <person name="Israni S."/>
            <person name="Dalin E."/>
            <person name="Tice H."/>
            <person name="Pitluck S."/>
            <person name="Sims D."/>
            <person name="Brettin T."/>
            <person name="Bruce D."/>
            <person name="Han C."/>
            <person name="Tapia R."/>
            <person name="Gilna P."/>
            <person name="Schmutz J."/>
            <person name="Larimer F."/>
            <person name="Land M."/>
            <person name="Hauser L."/>
            <person name="Kyrpides N."/>
            <person name="Mikhailova N."/>
            <person name="Oremland R.S."/>
            <person name="Hoeft S.E."/>
            <person name="Switzer-Blum J."/>
            <person name="Kulp T."/>
            <person name="King G."/>
            <person name="Tabita R."/>
            <person name="Witte B."/>
            <person name="Santini J.M."/>
            <person name="Basu P."/>
            <person name="Hollibaugh J.T."/>
            <person name="Xie G."/>
            <person name="Stolz J.F."/>
            <person name="Richardson P."/>
        </authorList>
    </citation>
    <scope>NUCLEOTIDE SEQUENCE [LARGE SCALE GENOMIC DNA]</scope>
    <source>
        <strain evidence="16">ATCC BAA-1101 / DSM 17681 / MLHE-1</strain>
    </source>
</reference>
<dbReference type="OrthoDB" id="9815856at2"/>
<evidence type="ECO:0000256" key="13">
    <source>
        <dbReference type="RuleBase" id="RU003960"/>
    </source>
</evidence>
<keyword evidence="4 13" id="KW-0489">Methyltransferase</keyword>
<evidence type="ECO:0000313" key="16">
    <source>
        <dbReference type="Proteomes" id="UP000001962"/>
    </source>
</evidence>
<dbReference type="CDD" id="cd11642">
    <property type="entry name" value="SUMT"/>
    <property type="match status" value="1"/>
</dbReference>
<comment type="pathway">
    <text evidence="11">Porphyrin-containing compound metabolism; siroheme biosynthesis; precorrin-2 from uroporphyrinogen III: step 1/1.</text>
</comment>
<dbReference type="InterPro" id="IPR006366">
    <property type="entry name" value="CobA/CysG_C"/>
</dbReference>
<protein>
    <recommendedName>
        <fullName evidence="2">uroporphyrinogen-III C-methyltransferase</fullName>
        <ecNumber evidence="2">2.1.1.107</ecNumber>
    </recommendedName>
</protein>
<evidence type="ECO:0000256" key="8">
    <source>
        <dbReference type="ARBA" id="ARBA00023239"/>
    </source>
</evidence>
<comment type="similarity">
    <text evidence="1 13">Belongs to the precorrin methyltransferase family.</text>
</comment>
<dbReference type="PANTHER" id="PTHR45790">
    <property type="entry name" value="SIROHEME SYNTHASE-RELATED"/>
    <property type="match status" value="1"/>
</dbReference>
<keyword evidence="7" id="KW-0560">Oxidoreductase</keyword>
<dbReference type="FunFam" id="3.30.950.10:FF:000001">
    <property type="entry name" value="Siroheme synthase"/>
    <property type="match status" value="1"/>
</dbReference>
<keyword evidence="9" id="KW-0627">Porphyrin biosynthesis</keyword>
<evidence type="ECO:0000256" key="5">
    <source>
        <dbReference type="ARBA" id="ARBA00022679"/>
    </source>
</evidence>
<dbReference type="SUPFAM" id="SSF53790">
    <property type="entry name" value="Tetrapyrrole methylase"/>
    <property type="match status" value="1"/>
</dbReference>
<dbReference type="NCBIfam" id="NF004790">
    <property type="entry name" value="PRK06136.1"/>
    <property type="match status" value="1"/>
</dbReference>
<keyword evidence="16" id="KW-1185">Reference proteome</keyword>
<dbReference type="AlphaFoldDB" id="Q0A976"/>
<dbReference type="Gene3D" id="3.30.950.10">
    <property type="entry name" value="Methyltransferase, Cobalt-precorrin-4 Transmethylase, Domain 2"/>
    <property type="match status" value="1"/>
</dbReference>
<dbReference type="InterPro" id="IPR014777">
    <property type="entry name" value="4pyrrole_Mease_sub1"/>
</dbReference>
<dbReference type="eggNOG" id="COG0007">
    <property type="taxonomic scope" value="Bacteria"/>
</dbReference>
<dbReference type="InterPro" id="IPR014776">
    <property type="entry name" value="4pyrrole_Mease_sub2"/>
</dbReference>
<keyword evidence="6" id="KW-0949">S-adenosyl-L-methionine</keyword>
<dbReference type="KEGG" id="aeh:Mlg_1262"/>
<dbReference type="GO" id="GO:0016491">
    <property type="term" value="F:oxidoreductase activity"/>
    <property type="evidence" value="ECO:0007669"/>
    <property type="project" value="UniProtKB-KW"/>
</dbReference>
<evidence type="ECO:0000256" key="4">
    <source>
        <dbReference type="ARBA" id="ARBA00022603"/>
    </source>
</evidence>
<dbReference type="Proteomes" id="UP000001962">
    <property type="component" value="Chromosome"/>
</dbReference>
<organism evidence="15 16">
    <name type="scientific">Alkalilimnicola ehrlichii (strain ATCC BAA-1101 / DSM 17681 / MLHE-1)</name>
    <dbReference type="NCBI Taxonomy" id="187272"/>
    <lineage>
        <taxon>Bacteria</taxon>
        <taxon>Pseudomonadati</taxon>
        <taxon>Pseudomonadota</taxon>
        <taxon>Gammaproteobacteria</taxon>
        <taxon>Chromatiales</taxon>
        <taxon>Ectothiorhodospiraceae</taxon>
        <taxon>Alkalilimnicola</taxon>
    </lineage>
</organism>
<dbReference type="FunFam" id="3.40.1010.10:FF:000001">
    <property type="entry name" value="Siroheme synthase"/>
    <property type="match status" value="1"/>
</dbReference>
<dbReference type="NCBIfam" id="TIGR01469">
    <property type="entry name" value="cobA_cysG_Cterm"/>
    <property type="match status" value="1"/>
</dbReference>
<dbReference type="InterPro" id="IPR000878">
    <property type="entry name" value="4pyrrol_Mease"/>
</dbReference>
<evidence type="ECO:0000256" key="2">
    <source>
        <dbReference type="ARBA" id="ARBA00012162"/>
    </source>
</evidence>
<gene>
    <name evidence="15" type="ordered locus">Mlg_1262</name>
</gene>
<evidence type="ECO:0000256" key="9">
    <source>
        <dbReference type="ARBA" id="ARBA00023244"/>
    </source>
</evidence>
<dbReference type="EMBL" id="CP000453">
    <property type="protein sequence ID" value="ABI56611.1"/>
    <property type="molecule type" value="Genomic_DNA"/>
</dbReference>
<dbReference type="HOGENOM" id="CLU_011276_7_0_6"/>
<dbReference type="InterPro" id="IPR035996">
    <property type="entry name" value="4pyrrol_Methylase_sf"/>
</dbReference>
<evidence type="ECO:0000256" key="1">
    <source>
        <dbReference type="ARBA" id="ARBA00005879"/>
    </source>
</evidence>
<evidence type="ECO:0000256" key="11">
    <source>
        <dbReference type="ARBA" id="ARBA00025705"/>
    </source>
</evidence>
<comment type="pathway">
    <text evidence="12">Cofactor biosynthesis; adenosylcobalamin biosynthesis; precorrin-2 from uroporphyrinogen III: step 1/1.</text>
</comment>
<dbReference type="RefSeq" id="WP_011629006.1">
    <property type="nucleotide sequence ID" value="NC_008340.1"/>
</dbReference>
<keyword evidence="8" id="KW-0456">Lyase</keyword>
<evidence type="ECO:0000256" key="6">
    <source>
        <dbReference type="ARBA" id="ARBA00022691"/>
    </source>
</evidence>
<keyword evidence="5 13" id="KW-0808">Transferase</keyword>
<dbReference type="Gene3D" id="3.40.1010.10">
    <property type="entry name" value="Cobalt-precorrin-4 Transmethylase, Domain 1"/>
    <property type="match status" value="1"/>
</dbReference>
<evidence type="ECO:0000313" key="15">
    <source>
        <dbReference type="EMBL" id="ABI56611.1"/>
    </source>
</evidence>
<dbReference type="PROSITE" id="PS00839">
    <property type="entry name" value="SUMT_1"/>
    <property type="match status" value="1"/>
</dbReference>
<dbReference type="GO" id="GO:0004851">
    <property type="term" value="F:uroporphyrin-III C-methyltransferase activity"/>
    <property type="evidence" value="ECO:0007669"/>
    <property type="project" value="UniProtKB-EC"/>
</dbReference>
<evidence type="ECO:0000256" key="10">
    <source>
        <dbReference type="ARBA" id="ARBA00023268"/>
    </source>
</evidence>
<evidence type="ECO:0000256" key="12">
    <source>
        <dbReference type="ARBA" id="ARBA00060548"/>
    </source>
</evidence>
<dbReference type="Pfam" id="PF00590">
    <property type="entry name" value="TP_methylase"/>
    <property type="match status" value="1"/>
</dbReference>
<dbReference type="InterPro" id="IPR003043">
    <property type="entry name" value="Uropor_MeTrfase_CS"/>
</dbReference>
<dbReference type="UniPathway" id="UPA00262">
    <property type="reaction ID" value="UER00211"/>
</dbReference>
<name>Q0A976_ALKEH</name>
<proteinExistence type="inferred from homology"/>
<evidence type="ECO:0000256" key="3">
    <source>
        <dbReference type="ARBA" id="ARBA00022573"/>
    </source>
</evidence>
<evidence type="ECO:0000259" key="14">
    <source>
        <dbReference type="Pfam" id="PF00590"/>
    </source>
</evidence>